<keyword evidence="4" id="KW-0418">Kinase</keyword>
<dbReference type="GO" id="GO:0005634">
    <property type="term" value="C:nucleus"/>
    <property type="evidence" value="ECO:0007669"/>
    <property type="project" value="TreeGrafter"/>
</dbReference>
<feature type="transmembrane region" description="Helical" evidence="8">
    <location>
        <begin position="440"/>
        <end position="460"/>
    </location>
</feature>
<reference evidence="11" key="1">
    <citation type="submission" date="2012-01" db="EMBL/GenBank/DDBJ databases">
        <title>The Genome Sequence of Oreochromis niloticus (Nile Tilapia).</title>
        <authorList>
            <consortium name="Broad Institute Genome Assembly Team"/>
            <consortium name="Broad Institute Sequencing Platform"/>
            <person name="Di Palma F."/>
            <person name="Johnson J."/>
            <person name="Lander E.S."/>
            <person name="Lindblad-Toh K."/>
        </authorList>
    </citation>
    <scope>NUCLEOTIDE SEQUENCE [LARGE SCALE GENOMIC DNA]</scope>
</reference>
<feature type="binding site" evidence="6">
    <location>
        <position position="104"/>
    </location>
    <ligand>
        <name>ATP</name>
        <dbReference type="ChEBI" id="CHEBI:30616"/>
    </ligand>
</feature>
<evidence type="ECO:0000256" key="7">
    <source>
        <dbReference type="RuleBase" id="RU000304"/>
    </source>
</evidence>
<accession>A0A669E740</accession>
<dbReference type="GeneTree" id="ENSGT00940000164472"/>
<keyword evidence="8" id="KW-0812">Transmembrane</keyword>
<proteinExistence type="inferred from homology"/>
<dbReference type="PANTHER" id="PTHR24058">
    <property type="entry name" value="DUAL SPECIFICITY PROTEIN KINASE"/>
    <property type="match status" value="1"/>
</dbReference>
<dbReference type="InParanoid" id="A0A669E740"/>
<keyword evidence="2" id="KW-0808">Transferase</keyword>
<evidence type="ECO:0000256" key="1">
    <source>
        <dbReference type="ARBA" id="ARBA00022527"/>
    </source>
</evidence>
<dbReference type="PANTHER" id="PTHR24058:SF17">
    <property type="entry name" value="HOMEODOMAIN INTERACTING PROTEIN KINASE, ISOFORM D"/>
    <property type="match status" value="1"/>
</dbReference>
<evidence type="ECO:0000256" key="3">
    <source>
        <dbReference type="ARBA" id="ARBA00022741"/>
    </source>
</evidence>
<keyword evidence="3 6" id="KW-0547">Nucleotide-binding</keyword>
<evidence type="ECO:0000256" key="8">
    <source>
        <dbReference type="SAM" id="Phobius"/>
    </source>
</evidence>
<evidence type="ECO:0000313" key="10">
    <source>
        <dbReference type="Ensembl" id="ENSONIP00000068885.1"/>
    </source>
</evidence>
<dbReference type="Pfam" id="PF00069">
    <property type="entry name" value="Pkinase"/>
    <property type="match status" value="1"/>
</dbReference>
<dbReference type="Gene3D" id="3.30.200.20">
    <property type="entry name" value="Phosphorylase Kinase, domain 1"/>
    <property type="match status" value="1"/>
</dbReference>
<keyword evidence="8" id="KW-0472">Membrane</keyword>
<dbReference type="InterPro" id="IPR017441">
    <property type="entry name" value="Protein_kinase_ATP_BS"/>
</dbReference>
<comment type="similarity">
    <text evidence="7">Belongs to the protein kinase superfamily.</text>
</comment>
<keyword evidence="11" id="KW-1185">Reference proteome</keyword>
<dbReference type="InterPro" id="IPR050494">
    <property type="entry name" value="Ser_Thr_dual-spec_kinase"/>
</dbReference>
<dbReference type="Gene3D" id="1.10.510.10">
    <property type="entry name" value="Transferase(Phosphotransferase) domain 1"/>
    <property type="match status" value="1"/>
</dbReference>
<feature type="domain" description="Protein kinase" evidence="9">
    <location>
        <begin position="75"/>
        <end position="362"/>
    </location>
</feature>
<keyword evidence="5 6" id="KW-0067">ATP-binding</keyword>
<evidence type="ECO:0000256" key="5">
    <source>
        <dbReference type="ARBA" id="ARBA00022840"/>
    </source>
</evidence>
<reference evidence="10" key="3">
    <citation type="submission" date="2025-09" db="UniProtKB">
        <authorList>
            <consortium name="Ensembl"/>
        </authorList>
    </citation>
    <scope>IDENTIFICATION</scope>
</reference>
<dbReference type="InterPro" id="IPR011009">
    <property type="entry name" value="Kinase-like_dom_sf"/>
</dbReference>
<dbReference type="PROSITE" id="PS00107">
    <property type="entry name" value="PROTEIN_KINASE_ATP"/>
    <property type="match status" value="1"/>
</dbReference>
<evidence type="ECO:0000256" key="2">
    <source>
        <dbReference type="ARBA" id="ARBA00022679"/>
    </source>
</evidence>
<keyword evidence="1 7" id="KW-0723">Serine/threonine-protein kinase</keyword>
<dbReference type="GO" id="GO:0005524">
    <property type="term" value="F:ATP binding"/>
    <property type="evidence" value="ECO:0007669"/>
    <property type="project" value="UniProtKB-UniRule"/>
</dbReference>
<organism evidence="10 11">
    <name type="scientific">Oreochromis niloticus</name>
    <name type="common">Nile tilapia</name>
    <name type="synonym">Tilapia nilotica</name>
    <dbReference type="NCBI Taxonomy" id="8128"/>
    <lineage>
        <taxon>Eukaryota</taxon>
        <taxon>Metazoa</taxon>
        <taxon>Chordata</taxon>
        <taxon>Craniata</taxon>
        <taxon>Vertebrata</taxon>
        <taxon>Euteleostomi</taxon>
        <taxon>Actinopterygii</taxon>
        <taxon>Neopterygii</taxon>
        <taxon>Teleostei</taxon>
        <taxon>Neoteleostei</taxon>
        <taxon>Acanthomorphata</taxon>
        <taxon>Ovalentaria</taxon>
        <taxon>Cichlomorphae</taxon>
        <taxon>Cichliformes</taxon>
        <taxon>Cichlidae</taxon>
        <taxon>African cichlids</taxon>
        <taxon>Pseudocrenilabrinae</taxon>
        <taxon>Oreochromini</taxon>
        <taxon>Oreochromis</taxon>
    </lineage>
</organism>
<dbReference type="SUPFAM" id="SSF56112">
    <property type="entry name" value="Protein kinase-like (PK-like)"/>
    <property type="match status" value="1"/>
</dbReference>
<dbReference type="Ensembl" id="ENSONIT00000071970.1">
    <property type="protein sequence ID" value="ENSONIP00000068885.1"/>
    <property type="gene ID" value="ENSONIG00000038513.1"/>
</dbReference>
<keyword evidence="8" id="KW-1133">Transmembrane helix</keyword>
<dbReference type="SMART" id="SM00220">
    <property type="entry name" value="S_TKc"/>
    <property type="match status" value="1"/>
</dbReference>
<evidence type="ECO:0000256" key="4">
    <source>
        <dbReference type="ARBA" id="ARBA00022777"/>
    </source>
</evidence>
<evidence type="ECO:0000256" key="6">
    <source>
        <dbReference type="PROSITE-ProRule" id="PRU10141"/>
    </source>
</evidence>
<evidence type="ECO:0000259" key="9">
    <source>
        <dbReference type="PROSITE" id="PS50011"/>
    </source>
</evidence>
<dbReference type="GO" id="GO:0004674">
    <property type="term" value="F:protein serine/threonine kinase activity"/>
    <property type="evidence" value="ECO:0007669"/>
    <property type="project" value="UniProtKB-KW"/>
</dbReference>
<dbReference type="PROSITE" id="PS00108">
    <property type="entry name" value="PROTEIN_KINASE_ST"/>
    <property type="match status" value="1"/>
</dbReference>
<reference evidence="10" key="2">
    <citation type="submission" date="2025-08" db="UniProtKB">
        <authorList>
            <consortium name="Ensembl"/>
        </authorList>
    </citation>
    <scope>IDENTIFICATION</scope>
</reference>
<dbReference type="Proteomes" id="UP000005207">
    <property type="component" value="Linkage group LG10"/>
</dbReference>
<dbReference type="InterPro" id="IPR008271">
    <property type="entry name" value="Ser/Thr_kinase_AS"/>
</dbReference>
<sequence length="461" mass="50894">CSVPPGFCGNSAWGENLVVSQQPSSWKSQGSQKFNSSFQNSVEYPQKGHVNTSANPSSSEDDLEISEGTILGDHHMVESFLGEGGFGVVTRCRNTKNNQIVAIKVNKSDPEILQQAKQEIFILEQLQHLDPDRCNIVEWNGYFLDGERICLNFELLDQSLWDYIGGWNNQGLPIRELRPILHQIANALFHLGSVGIVHADLKPANIMVVNRHESPIKVKLIDFGLACRASAVIPGYRVGTVGYCAPEVMLGIPYDEAIDMWALGLVAVELATGVPLYPGEDDYDVLKFIIETQEQFQYETNYQSKETRYIKLKRLDDLEQLLKVRRGPENGQPLFVRLIKQMLALDANQRITPSEVLKHPFFNTGLSRSAPCTDMNSTGGENLVVSQQPSILQSDLQQLSSFSHPNRSQQMAPPLPEPGSAGGLFLLKGSFSSPLSPTCLLIGGHMIVGFSVCIIVGSTLQ</sequence>
<dbReference type="GO" id="GO:0005737">
    <property type="term" value="C:cytoplasm"/>
    <property type="evidence" value="ECO:0007669"/>
    <property type="project" value="TreeGrafter"/>
</dbReference>
<dbReference type="AlphaFoldDB" id="A0A669E740"/>
<dbReference type="PROSITE" id="PS50011">
    <property type="entry name" value="PROTEIN_KINASE_DOM"/>
    <property type="match status" value="1"/>
</dbReference>
<dbReference type="GO" id="GO:0004713">
    <property type="term" value="F:protein tyrosine kinase activity"/>
    <property type="evidence" value="ECO:0007669"/>
    <property type="project" value="TreeGrafter"/>
</dbReference>
<dbReference type="InterPro" id="IPR000719">
    <property type="entry name" value="Prot_kinase_dom"/>
</dbReference>
<evidence type="ECO:0000313" key="11">
    <source>
        <dbReference type="Proteomes" id="UP000005207"/>
    </source>
</evidence>
<protein>
    <recommendedName>
        <fullName evidence="9">Protein kinase domain-containing protein</fullName>
    </recommendedName>
</protein>
<name>A0A669E740_ORENI</name>